<sequence length="105" mass="12495">MQCAILRRTIAQCLFHPFTMPIIIKRYHNIVRYHNVSNKEFYNNSNTTLDITLNTKKSSYNRITKTSTHMVFTLSTLSRHTLQECKLQDTIHVKNEEQIQRKKNI</sequence>
<evidence type="ECO:0000313" key="1">
    <source>
        <dbReference type="EMBL" id="CAG6784739.1"/>
    </source>
</evidence>
<name>A0A8D9FCQ9_9HEMI</name>
<proteinExistence type="predicted"/>
<dbReference type="AlphaFoldDB" id="A0A8D9FCQ9"/>
<protein>
    <submittedName>
        <fullName evidence="1">Uncharacterized protein</fullName>
    </submittedName>
</protein>
<dbReference type="EMBL" id="HBUF01639465">
    <property type="protein sequence ID" value="CAG6784739.1"/>
    <property type="molecule type" value="Transcribed_RNA"/>
</dbReference>
<reference evidence="1" key="1">
    <citation type="submission" date="2021-05" db="EMBL/GenBank/DDBJ databases">
        <authorList>
            <person name="Alioto T."/>
            <person name="Alioto T."/>
            <person name="Gomez Garrido J."/>
        </authorList>
    </citation>
    <scope>NUCLEOTIDE SEQUENCE</scope>
</reference>
<organism evidence="1">
    <name type="scientific">Cacopsylla melanoneura</name>
    <dbReference type="NCBI Taxonomy" id="428564"/>
    <lineage>
        <taxon>Eukaryota</taxon>
        <taxon>Metazoa</taxon>
        <taxon>Ecdysozoa</taxon>
        <taxon>Arthropoda</taxon>
        <taxon>Hexapoda</taxon>
        <taxon>Insecta</taxon>
        <taxon>Pterygota</taxon>
        <taxon>Neoptera</taxon>
        <taxon>Paraneoptera</taxon>
        <taxon>Hemiptera</taxon>
        <taxon>Sternorrhyncha</taxon>
        <taxon>Psylloidea</taxon>
        <taxon>Psyllidae</taxon>
        <taxon>Psyllinae</taxon>
        <taxon>Cacopsylla</taxon>
    </lineage>
</organism>
<accession>A0A8D9FCQ9</accession>